<comment type="caution">
    <text evidence="2">The sequence shown here is derived from an EMBL/GenBank/DDBJ whole genome shotgun (WGS) entry which is preliminary data.</text>
</comment>
<feature type="domain" description="Carboxymuconolactone decarboxylase-like" evidence="1">
    <location>
        <begin position="41"/>
        <end position="104"/>
    </location>
</feature>
<dbReference type="Pfam" id="PF02627">
    <property type="entry name" value="CMD"/>
    <property type="match status" value="1"/>
</dbReference>
<dbReference type="Gene3D" id="1.20.1290.10">
    <property type="entry name" value="AhpD-like"/>
    <property type="match status" value="1"/>
</dbReference>
<sequence length="168" mass="17974">MFTDHTLDTAPPAARPAMAAVAQRMGGRVPPAVARMANSPELLDGFLTLTAAFDRTTLDPLAREVVVMAVAVRHDCHVCVELHTRKLRALKAAPELIDALNADAPLPDDRLEAVRRFVAAVYASAGAVPADELADFLSYGFTERNALEVVMGIGTYTLSTFANRLTGV</sequence>
<protein>
    <submittedName>
        <fullName evidence="2">Carboxymuconolactone decarboxylase family protein</fullName>
    </submittedName>
</protein>
<keyword evidence="3" id="KW-1185">Reference proteome</keyword>
<dbReference type="Proteomes" id="UP001522868">
    <property type="component" value="Unassembled WGS sequence"/>
</dbReference>
<evidence type="ECO:0000313" key="3">
    <source>
        <dbReference type="Proteomes" id="UP001522868"/>
    </source>
</evidence>
<accession>A0ABT0ID21</accession>
<organism evidence="2 3">
    <name type="scientific">Streptomyces lichenis</name>
    <dbReference type="NCBI Taxonomy" id="2306967"/>
    <lineage>
        <taxon>Bacteria</taxon>
        <taxon>Bacillati</taxon>
        <taxon>Actinomycetota</taxon>
        <taxon>Actinomycetes</taxon>
        <taxon>Kitasatosporales</taxon>
        <taxon>Streptomycetaceae</taxon>
        <taxon>Streptomyces</taxon>
    </lineage>
</organism>
<evidence type="ECO:0000313" key="2">
    <source>
        <dbReference type="EMBL" id="MCK8679223.1"/>
    </source>
</evidence>
<reference evidence="2 3" key="1">
    <citation type="submission" date="2022-04" db="EMBL/GenBank/DDBJ databases">
        <title>Streptomyces sp. nov. LCR6-01 isolated from Lichen of Dirinaria sp.</title>
        <authorList>
            <person name="Kanchanasin P."/>
            <person name="Tanasupawat S."/>
            <person name="Phongsopitanun W."/>
        </authorList>
    </citation>
    <scope>NUCLEOTIDE SEQUENCE [LARGE SCALE GENOMIC DNA]</scope>
    <source>
        <strain evidence="2 3">LCR6-01</strain>
    </source>
</reference>
<dbReference type="PANTHER" id="PTHR35446:SF3">
    <property type="entry name" value="CMD DOMAIN-CONTAINING PROTEIN"/>
    <property type="match status" value="1"/>
</dbReference>
<dbReference type="EMBL" id="JALPTH010000016">
    <property type="protein sequence ID" value="MCK8679223.1"/>
    <property type="molecule type" value="Genomic_DNA"/>
</dbReference>
<gene>
    <name evidence="2" type="ORF">M1O15_17865</name>
</gene>
<dbReference type="InterPro" id="IPR029032">
    <property type="entry name" value="AhpD-like"/>
</dbReference>
<dbReference type="SUPFAM" id="SSF69118">
    <property type="entry name" value="AhpD-like"/>
    <property type="match status" value="1"/>
</dbReference>
<dbReference type="InterPro" id="IPR003779">
    <property type="entry name" value="CMD-like"/>
</dbReference>
<dbReference type="PANTHER" id="PTHR35446">
    <property type="entry name" value="SI:CH211-175M2.5"/>
    <property type="match status" value="1"/>
</dbReference>
<name>A0ABT0ID21_9ACTN</name>
<dbReference type="RefSeq" id="WP_248634916.1">
    <property type="nucleotide sequence ID" value="NZ_JALPTH010000016.1"/>
</dbReference>
<evidence type="ECO:0000259" key="1">
    <source>
        <dbReference type="Pfam" id="PF02627"/>
    </source>
</evidence>
<proteinExistence type="predicted"/>